<dbReference type="SUPFAM" id="SSF53474">
    <property type="entry name" value="alpha/beta-Hydrolases"/>
    <property type="match status" value="1"/>
</dbReference>
<evidence type="ECO:0000313" key="6">
    <source>
        <dbReference type="EMBL" id="KHN73955.1"/>
    </source>
</evidence>
<evidence type="ECO:0000313" key="7">
    <source>
        <dbReference type="Proteomes" id="UP000031036"/>
    </source>
</evidence>
<dbReference type="InterPro" id="IPR019826">
    <property type="entry name" value="Carboxylesterase_B_AS"/>
</dbReference>
<dbReference type="PANTHER" id="PTHR44590">
    <property type="entry name" value="CARBOXYLIC ESTER HYDROLASE-RELATED"/>
    <property type="match status" value="1"/>
</dbReference>
<dbReference type="EC" id="3.1.1.-" evidence="4"/>
<comment type="similarity">
    <text evidence="1 4">Belongs to the type-B carboxylesterase/lipase family.</text>
</comment>
<organism evidence="6 7">
    <name type="scientific">Toxocara canis</name>
    <name type="common">Canine roundworm</name>
    <dbReference type="NCBI Taxonomy" id="6265"/>
    <lineage>
        <taxon>Eukaryota</taxon>
        <taxon>Metazoa</taxon>
        <taxon>Ecdysozoa</taxon>
        <taxon>Nematoda</taxon>
        <taxon>Chromadorea</taxon>
        <taxon>Rhabditida</taxon>
        <taxon>Spirurina</taxon>
        <taxon>Ascaridomorpha</taxon>
        <taxon>Ascaridoidea</taxon>
        <taxon>Toxocaridae</taxon>
        <taxon>Toxocara</taxon>
    </lineage>
</organism>
<dbReference type="OMA" id="ERNTMAM"/>
<keyword evidence="3 4" id="KW-0378">Hydrolase</keyword>
<dbReference type="OrthoDB" id="5854651at2759"/>
<dbReference type="InterPro" id="IPR029058">
    <property type="entry name" value="AB_hydrolase_fold"/>
</dbReference>
<comment type="caution">
    <text evidence="6">The sequence shown here is derived from an EMBL/GenBank/DDBJ whole genome shotgun (WGS) entry which is preliminary data.</text>
</comment>
<feature type="domain" description="Carboxylesterase type B" evidence="5">
    <location>
        <begin position="20"/>
        <end position="543"/>
    </location>
</feature>
<dbReference type="Gene3D" id="3.40.50.1820">
    <property type="entry name" value="alpha/beta hydrolase"/>
    <property type="match status" value="1"/>
</dbReference>
<dbReference type="PROSITE" id="PS00122">
    <property type="entry name" value="CARBOXYLESTERASE_B_1"/>
    <property type="match status" value="1"/>
</dbReference>
<feature type="signal peptide" evidence="4">
    <location>
        <begin position="1"/>
        <end position="21"/>
    </location>
</feature>
<name>A0A0B2UYM0_TOXCA</name>
<evidence type="ECO:0000259" key="5">
    <source>
        <dbReference type="Pfam" id="PF00135"/>
    </source>
</evidence>
<sequence length="587" mass="66507">MVFIRLFFALGLNAFAVVASAIVSTRYGDVEGFIYRMKNGEDADVFLGIPYASPPTGALRFERPVPVRPWSEMMKTVDYGAACFPPYKRAMFPNVTYDEMCLYLNIMAPSKKSDSLLGYPVVVFIHGGGFLFYPSQFFGYQTLCDNFVSEGVVFVTLNCRVGFLGYLTTGDDAMPGNAALWDQTEALVFISENIAAFGGDPRRITLMGQSAGAASVSALSISPRSNVYFQQTVTFSGSVFCELSISDDVVADNLVLAKAVGCSERNTMAMKNCMKEVDIDKIMDAVEKIGPTAHSKDWIKFRPRFDSHFFPRPPEELMKDAPRLRNLVGVTDSEAALLVLDDEEKYRTGVAKSKSRGETFSAEDLSNFIRTVVATKKQFGEQAVQFQRQLVEFFVERDAPKNADQSFYLNRLIDLVSDVIFNLGIYHEVQLKLAKNWTTYFFVQEYHNYQLHAHRPYEGAYHCNEFPYLYGFSVMGDFEFSTDDYMFKKNLLHSLIRFIKTGEPADEDLNWPPVERNYPSRYLSMTPKPKMKPEYKPQNIHFWTKVDIKKIESGMPRANDSAKIKQPVRRALSLSRPRLAFTSNLST</sequence>
<dbReference type="AlphaFoldDB" id="A0A0B2UYM0"/>
<protein>
    <recommendedName>
        <fullName evidence="4">Carboxylic ester hydrolase</fullName>
        <ecNumber evidence="4">3.1.1.-</ecNumber>
    </recommendedName>
</protein>
<dbReference type="Proteomes" id="UP000031036">
    <property type="component" value="Unassembled WGS sequence"/>
</dbReference>
<dbReference type="EMBL" id="JPKZ01002986">
    <property type="protein sequence ID" value="KHN73955.1"/>
    <property type="molecule type" value="Genomic_DNA"/>
</dbReference>
<keyword evidence="4" id="KW-0732">Signal</keyword>
<reference evidence="6 7" key="1">
    <citation type="submission" date="2014-11" db="EMBL/GenBank/DDBJ databases">
        <title>Genetic blueprint of the zoonotic pathogen Toxocara canis.</title>
        <authorList>
            <person name="Zhu X.-Q."/>
            <person name="Korhonen P.K."/>
            <person name="Cai H."/>
            <person name="Young N.D."/>
            <person name="Nejsum P."/>
            <person name="von Samson-Himmelstjerna G."/>
            <person name="Boag P.R."/>
            <person name="Tan P."/>
            <person name="Li Q."/>
            <person name="Min J."/>
            <person name="Yang Y."/>
            <person name="Wang X."/>
            <person name="Fang X."/>
            <person name="Hall R.S."/>
            <person name="Hofmann A."/>
            <person name="Sternberg P.W."/>
            <person name="Jex A.R."/>
            <person name="Gasser R.B."/>
        </authorList>
    </citation>
    <scope>NUCLEOTIDE SEQUENCE [LARGE SCALE GENOMIC DNA]</scope>
    <source>
        <strain evidence="6">PN_DK_2014</strain>
    </source>
</reference>
<dbReference type="ESTHER" id="toxca-a0a0b2uym0">
    <property type="family name" value="Carb_B_Nematoda"/>
</dbReference>
<proteinExistence type="inferred from homology"/>
<evidence type="ECO:0000256" key="3">
    <source>
        <dbReference type="ARBA" id="ARBA00022801"/>
    </source>
</evidence>
<evidence type="ECO:0000256" key="2">
    <source>
        <dbReference type="ARBA" id="ARBA00022487"/>
    </source>
</evidence>
<dbReference type="STRING" id="6265.A0A0B2UYM0"/>
<feature type="chain" id="PRO_5005110109" description="Carboxylic ester hydrolase" evidence="4">
    <location>
        <begin position="22"/>
        <end position="587"/>
    </location>
</feature>
<dbReference type="Pfam" id="PF00135">
    <property type="entry name" value="COesterase"/>
    <property type="match status" value="1"/>
</dbReference>
<accession>A0A0B2UYM0</accession>
<keyword evidence="7" id="KW-1185">Reference proteome</keyword>
<dbReference type="GO" id="GO:0052689">
    <property type="term" value="F:carboxylic ester hydrolase activity"/>
    <property type="evidence" value="ECO:0007669"/>
    <property type="project" value="UniProtKB-KW"/>
</dbReference>
<gene>
    <name evidence="6" type="primary">ges-1</name>
    <name evidence="6" type="ORF">Tcan_10816</name>
</gene>
<evidence type="ECO:0000256" key="1">
    <source>
        <dbReference type="ARBA" id="ARBA00005964"/>
    </source>
</evidence>
<dbReference type="PANTHER" id="PTHR44590:SF3">
    <property type="entry name" value="CARBOXYLESTERASE TYPE B DOMAIN-CONTAINING PROTEIN"/>
    <property type="match status" value="1"/>
</dbReference>
<keyword evidence="2" id="KW-0719">Serine esterase</keyword>
<dbReference type="InterPro" id="IPR002018">
    <property type="entry name" value="CarbesteraseB"/>
</dbReference>
<evidence type="ECO:0000256" key="4">
    <source>
        <dbReference type="RuleBase" id="RU361235"/>
    </source>
</evidence>